<organism evidence="3 4">
    <name type="scientific">Emergomyces pasteurianus Ep9510</name>
    <dbReference type="NCBI Taxonomy" id="1447872"/>
    <lineage>
        <taxon>Eukaryota</taxon>
        <taxon>Fungi</taxon>
        <taxon>Dikarya</taxon>
        <taxon>Ascomycota</taxon>
        <taxon>Pezizomycotina</taxon>
        <taxon>Eurotiomycetes</taxon>
        <taxon>Eurotiomycetidae</taxon>
        <taxon>Onygenales</taxon>
        <taxon>Ajellomycetaceae</taxon>
        <taxon>Emergomyces</taxon>
    </lineage>
</organism>
<sequence>MKISVLLPAVLALTATASASDCYGSKKCQVGGCQLSDVLNAVPARNFGPGERIACCSPRNGGNGLCAWATHRTGLMSWLVARNYIQGLMNHGCRRCGHHESIRVDVP</sequence>
<dbReference type="AlphaFoldDB" id="A0A1J9Q5R1"/>
<evidence type="ECO:0000259" key="2">
    <source>
        <dbReference type="Pfam" id="PF09044"/>
    </source>
</evidence>
<reference evidence="3 4" key="1">
    <citation type="submission" date="2015-07" db="EMBL/GenBank/DDBJ databases">
        <title>Emmonsia species relationships and genome sequence.</title>
        <authorList>
            <consortium name="The Broad Institute Genomics Platform"/>
            <person name="Cuomo C.A."/>
            <person name="Munoz J.F."/>
            <person name="Imamovic A."/>
            <person name="Priest M.E."/>
            <person name="Young S."/>
            <person name="Clay O.K."/>
            <person name="McEwen J.G."/>
        </authorList>
    </citation>
    <scope>NUCLEOTIDE SEQUENCE [LARGE SCALE GENOMIC DNA]</scope>
    <source>
        <strain evidence="3 4">UAMH 9510</strain>
    </source>
</reference>
<feature type="chain" id="PRO_5012724184" description="Killer toxin Kp4 domain-containing protein" evidence="1">
    <location>
        <begin position="20"/>
        <end position="107"/>
    </location>
</feature>
<dbReference type="EMBL" id="LGRN01000576">
    <property type="protein sequence ID" value="OJD11268.1"/>
    <property type="molecule type" value="Genomic_DNA"/>
</dbReference>
<evidence type="ECO:0000256" key="1">
    <source>
        <dbReference type="SAM" id="SignalP"/>
    </source>
</evidence>
<dbReference type="InterPro" id="IPR015131">
    <property type="entry name" value="Killer_tox_Kp4"/>
</dbReference>
<proteinExistence type="predicted"/>
<dbReference type="OrthoDB" id="4177994at2759"/>
<comment type="caution">
    <text evidence="3">The sequence shown here is derived from an EMBL/GenBank/DDBJ whole genome shotgun (WGS) entry which is preliminary data.</text>
</comment>
<keyword evidence="1" id="KW-0732">Signal</keyword>
<dbReference type="VEuPathDB" id="FungiDB:AJ78_07933"/>
<dbReference type="GO" id="GO:0005576">
    <property type="term" value="C:extracellular region"/>
    <property type="evidence" value="ECO:0007669"/>
    <property type="project" value="InterPro"/>
</dbReference>
<keyword evidence="4" id="KW-1185">Reference proteome</keyword>
<protein>
    <recommendedName>
        <fullName evidence="2">Killer toxin Kp4 domain-containing protein</fullName>
    </recommendedName>
</protein>
<feature type="signal peptide" evidence="1">
    <location>
        <begin position="1"/>
        <end position="19"/>
    </location>
</feature>
<dbReference type="Pfam" id="PF09044">
    <property type="entry name" value="Kp4"/>
    <property type="match status" value="1"/>
</dbReference>
<gene>
    <name evidence="3" type="ORF">AJ78_07933</name>
</gene>
<accession>A0A1J9Q5R1</accession>
<dbReference type="Gene3D" id="3.30.430.10">
    <property type="entry name" value="Killer Toxin P4, subunit A"/>
    <property type="match status" value="1"/>
</dbReference>
<evidence type="ECO:0000313" key="3">
    <source>
        <dbReference type="EMBL" id="OJD11268.1"/>
    </source>
</evidence>
<feature type="domain" description="Killer toxin Kp4" evidence="2">
    <location>
        <begin position="9"/>
        <end position="97"/>
    </location>
</feature>
<evidence type="ECO:0000313" key="4">
    <source>
        <dbReference type="Proteomes" id="UP000182235"/>
    </source>
</evidence>
<dbReference type="STRING" id="1447872.A0A1J9Q5R1"/>
<dbReference type="Proteomes" id="UP000182235">
    <property type="component" value="Unassembled WGS sequence"/>
</dbReference>
<dbReference type="SUPFAM" id="SSF55221">
    <property type="entry name" value="Yeast killer toxins"/>
    <property type="match status" value="1"/>
</dbReference>
<dbReference type="InterPro" id="IPR011329">
    <property type="entry name" value="Killer_tox_Kp4/SMK"/>
</dbReference>
<name>A0A1J9Q5R1_9EURO</name>